<dbReference type="Proteomes" id="UP000500870">
    <property type="component" value="Chromosome 1"/>
</dbReference>
<dbReference type="EMBL" id="CP050898">
    <property type="protein sequence ID" value="QIX20782.1"/>
    <property type="molecule type" value="Genomic_DNA"/>
</dbReference>
<gene>
    <name evidence="1" type="ORF">FOB41_06390</name>
</gene>
<sequence>MNVANDNVSSKRYVAGAGNIEWVPPDFENLTKDEEATLAKPLSKFHTMVLEATSLVTALKSPGANYTVYVISDIHGRISKIGKAADPLARLAQLQTGNPMRLCLHRVFWMSAENADYAEREAHRVAAIKHDRMEGEWFRCTPSDAHKVVEGVISTNFSYCAMTPREALWRAA</sequence>
<dbReference type="RefSeq" id="WP_169692034.1">
    <property type="nucleotide sequence ID" value="NZ_CP050898.1"/>
</dbReference>
<dbReference type="Pfam" id="PF13455">
    <property type="entry name" value="MUG113"/>
    <property type="match status" value="1"/>
</dbReference>
<dbReference type="AlphaFoldDB" id="A0A6H0ZIW4"/>
<organism evidence="1 2">
    <name type="scientific">Agrobacterium pusense</name>
    <dbReference type="NCBI Taxonomy" id="648995"/>
    <lineage>
        <taxon>Bacteria</taxon>
        <taxon>Pseudomonadati</taxon>
        <taxon>Pseudomonadota</taxon>
        <taxon>Alphaproteobacteria</taxon>
        <taxon>Hyphomicrobiales</taxon>
        <taxon>Rhizobiaceae</taxon>
        <taxon>Rhizobium/Agrobacterium group</taxon>
        <taxon>Agrobacterium</taxon>
    </lineage>
</organism>
<proteinExistence type="predicted"/>
<evidence type="ECO:0000313" key="2">
    <source>
        <dbReference type="Proteomes" id="UP000500870"/>
    </source>
</evidence>
<reference evidence="1 2" key="1">
    <citation type="submission" date="2020-04" db="EMBL/GenBank/DDBJ databases">
        <title>FDA dAtabase for Regulatory Grade micrObial Sequences (FDA-ARGOS): Supporting development and validation of Infectious Disease Dx tests.</title>
        <authorList>
            <person name="Sciortino C."/>
            <person name="Tallon L."/>
            <person name="Sadzewicz L."/>
            <person name="Vavikolanu K."/>
            <person name="Mehta A."/>
            <person name="Aluvathingal J."/>
            <person name="Nadendla S."/>
            <person name="Nandy P."/>
            <person name="Geyer C."/>
            <person name="Yan Y."/>
            <person name="Sichtig H."/>
        </authorList>
    </citation>
    <scope>NUCLEOTIDE SEQUENCE [LARGE SCALE GENOMIC DNA]</scope>
    <source>
        <strain evidence="1 2">FDAARGOS_633</strain>
    </source>
</reference>
<accession>A0A6H0ZIW4</accession>
<name>A0A6H0ZIW4_9HYPH</name>
<protein>
    <submittedName>
        <fullName evidence="1">GIY-YIG nuclease family protein</fullName>
    </submittedName>
</protein>
<evidence type="ECO:0000313" key="1">
    <source>
        <dbReference type="EMBL" id="QIX20782.1"/>
    </source>
</evidence>